<evidence type="ECO:0000256" key="2">
    <source>
        <dbReference type="ARBA" id="ARBA00022643"/>
    </source>
</evidence>
<comment type="subunit">
    <text evidence="6">Homodimer.</text>
</comment>
<feature type="domain" description="Flavodoxin-like fold" evidence="7">
    <location>
        <begin position="5"/>
        <end position="188"/>
    </location>
</feature>
<dbReference type="Gene3D" id="3.40.50.360">
    <property type="match status" value="1"/>
</dbReference>
<keyword evidence="3 6" id="KW-0560">Oxidoreductase</keyword>
<evidence type="ECO:0000313" key="8">
    <source>
        <dbReference type="EMBL" id="MFD1342778.1"/>
    </source>
</evidence>
<comment type="caution">
    <text evidence="8">The sequence shown here is derived from an EMBL/GenBank/DDBJ whole genome shotgun (WGS) entry which is preliminary data.</text>
</comment>
<sequence length="194" mass="20875">MTAHTVLRIDSSARHQDSVSRRLTDQVIERLAPETVVTRDLSNTLPLIDEAWIGANFTPADKRSPEQRETLALSDSLIDELKAADTLVIGLPIYNFAAPTTFKAWVDLVARAGVTFRYSEAGPEGLLTGKRAILVVTSGGTAVGSEIDFASGYVKHVLSFIGITDIEVVTADRLAVDPEGTVNKAEEQVARLAA</sequence>
<evidence type="ECO:0000256" key="3">
    <source>
        <dbReference type="ARBA" id="ARBA00023002"/>
    </source>
</evidence>
<dbReference type="Pfam" id="PF02525">
    <property type="entry name" value="Flavodoxin_2"/>
    <property type="match status" value="1"/>
</dbReference>
<evidence type="ECO:0000256" key="5">
    <source>
        <dbReference type="ARBA" id="ARBA00048542"/>
    </source>
</evidence>
<evidence type="ECO:0000256" key="4">
    <source>
        <dbReference type="ARBA" id="ARBA00023027"/>
    </source>
</evidence>
<comment type="function">
    <text evidence="6">Quinone reductase that provides resistance to thiol-specific stress caused by electrophilic quinones.</text>
</comment>
<gene>
    <name evidence="6" type="primary">azoR</name>
    <name evidence="8" type="ORF">ACFQ4E_10140</name>
</gene>
<accession>A0ABW3ZIC6</accession>
<keyword evidence="9" id="KW-1185">Reference proteome</keyword>
<feature type="binding site" evidence="6">
    <location>
        <begin position="18"/>
        <end position="20"/>
    </location>
    <ligand>
        <name>FMN</name>
        <dbReference type="ChEBI" id="CHEBI:58210"/>
    </ligand>
</feature>
<feature type="binding site" evidence="6">
    <location>
        <position position="12"/>
    </location>
    <ligand>
        <name>FMN</name>
        <dbReference type="ChEBI" id="CHEBI:58210"/>
    </ligand>
</feature>
<reference evidence="9" key="1">
    <citation type="journal article" date="2019" name="Int. J. Syst. Evol. Microbiol.">
        <title>The Global Catalogue of Microorganisms (GCM) 10K type strain sequencing project: providing services to taxonomists for standard genome sequencing and annotation.</title>
        <authorList>
            <consortium name="The Broad Institute Genomics Platform"/>
            <consortium name="The Broad Institute Genome Sequencing Center for Infectious Disease"/>
            <person name="Wu L."/>
            <person name="Ma J."/>
        </authorList>
    </citation>
    <scope>NUCLEOTIDE SEQUENCE [LARGE SCALE GENOMIC DNA]</scope>
    <source>
        <strain evidence="9">CCUG 62953</strain>
    </source>
</reference>
<organism evidence="8 9">
    <name type="scientific">Litorisediminicola beolgyonensis</name>
    <dbReference type="NCBI Taxonomy" id="1173614"/>
    <lineage>
        <taxon>Bacteria</taxon>
        <taxon>Pseudomonadati</taxon>
        <taxon>Pseudomonadota</taxon>
        <taxon>Alphaproteobacteria</taxon>
        <taxon>Rhodobacterales</taxon>
        <taxon>Paracoccaceae</taxon>
        <taxon>Litorisediminicola</taxon>
    </lineage>
</organism>
<dbReference type="PANTHER" id="PTHR43741">
    <property type="entry name" value="FMN-DEPENDENT NADH-AZOREDUCTASE 1"/>
    <property type="match status" value="1"/>
</dbReference>
<dbReference type="HAMAP" id="MF_01216">
    <property type="entry name" value="Azoreductase_type1"/>
    <property type="match status" value="1"/>
</dbReference>
<dbReference type="InterPro" id="IPR050104">
    <property type="entry name" value="FMN-dep_NADH:Q_OxRdtase_AzoR1"/>
</dbReference>
<evidence type="ECO:0000256" key="1">
    <source>
        <dbReference type="ARBA" id="ARBA00022630"/>
    </source>
</evidence>
<feature type="binding site" evidence="6">
    <location>
        <begin position="137"/>
        <end position="140"/>
    </location>
    <ligand>
        <name>FMN</name>
        <dbReference type="ChEBI" id="CHEBI:58210"/>
    </ligand>
</feature>
<proteinExistence type="inferred from homology"/>
<dbReference type="PANTHER" id="PTHR43741:SF2">
    <property type="entry name" value="FMN-DEPENDENT NADH:QUINONE OXIDOREDUCTASE"/>
    <property type="match status" value="1"/>
</dbReference>
<comment type="function">
    <text evidence="6">Also exhibits azoreductase activity. Catalyzes the reductive cleavage of the azo bond in aromatic azo compounds to the corresponding amines.</text>
</comment>
<protein>
    <recommendedName>
        <fullName evidence="6">FMN dependent NADH:quinone oxidoreductase</fullName>
        <ecNumber evidence="6">1.6.5.-</ecNumber>
    </recommendedName>
    <alternativeName>
        <fullName evidence="6">Azo-dye reductase</fullName>
    </alternativeName>
    <alternativeName>
        <fullName evidence="6">FMN-dependent NADH-azo compound oxidoreductase</fullName>
    </alternativeName>
    <alternativeName>
        <fullName evidence="6">FMN-dependent NADH-azoreductase</fullName>
        <ecNumber evidence="6">1.7.1.17</ecNumber>
    </alternativeName>
</protein>
<name>A0ABW3ZIC6_9RHOB</name>
<dbReference type="InterPro" id="IPR023048">
    <property type="entry name" value="NADH:quinone_OxRdtase_FMN_depd"/>
</dbReference>
<dbReference type="SUPFAM" id="SSF52218">
    <property type="entry name" value="Flavoproteins"/>
    <property type="match status" value="1"/>
</dbReference>
<dbReference type="InterPro" id="IPR029039">
    <property type="entry name" value="Flavoprotein-like_sf"/>
</dbReference>
<keyword evidence="2 6" id="KW-0288">FMN</keyword>
<evidence type="ECO:0000259" key="7">
    <source>
        <dbReference type="Pfam" id="PF02525"/>
    </source>
</evidence>
<dbReference type="EC" id="1.6.5.-" evidence="6"/>
<dbReference type="EMBL" id="JBHTMU010000015">
    <property type="protein sequence ID" value="MFD1342778.1"/>
    <property type="molecule type" value="Genomic_DNA"/>
</dbReference>
<comment type="catalytic activity">
    <reaction evidence="6">
        <text>2 a quinone + NADH + H(+) = 2 a 1,4-benzosemiquinone + NAD(+)</text>
        <dbReference type="Rhea" id="RHEA:65952"/>
        <dbReference type="ChEBI" id="CHEBI:15378"/>
        <dbReference type="ChEBI" id="CHEBI:57540"/>
        <dbReference type="ChEBI" id="CHEBI:57945"/>
        <dbReference type="ChEBI" id="CHEBI:132124"/>
        <dbReference type="ChEBI" id="CHEBI:134225"/>
    </reaction>
</comment>
<dbReference type="InterPro" id="IPR003680">
    <property type="entry name" value="Flavodoxin_fold"/>
</dbReference>
<dbReference type="Proteomes" id="UP001597135">
    <property type="component" value="Unassembled WGS sequence"/>
</dbReference>
<keyword evidence="4 6" id="KW-0520">NAD</keyword>
<dbReference type="RefSeq" id="WP_386803157.1">
    <property type="nucleotide sequence ID" value="NZ_JBHTMU010000015.1"/>
</dbReference>
<dbReference type="EC" id="1.7.1.17" evidence="6"/>
<evidence type="ECO:0000256" key="6">
    <source>
        <dbReference type="HAMAP-Rule" id="MF_01216"/>
    </source>
</evidence>
<comment type="cofactor">
    <cofactor evidence="6">
        <name>FMN</name>
        <dbReference type="ChEBI" id="CHEBI:58210"/>
    </cofactor>
    <text evidence="6">Binds 1 FMN per subunit.</text>
</comment>
<keyword evidence="1 6" id="KW-0285">Flavoprotein</keyword>
<comment type="similarity">
    <text evidence="6">Belongs to the azoreductase type 1 family.</text>
</comment>
<comment type="caution">
    <text evidence="6">Lacks conserved residue(s) required for the propagation of feature annotation.</text>
</comment>
<comment type="catalytic activity">
    <reaction evidence="5">
        <text>N,N-dimethyl-1,4-phenylenediamine + anthranilate + 2 NAD(+) = 2-(4-dimethylaminophenyl)diazenylbenzoate + 2 NADH + 2 H(+)</text>
        <dbReference type="Rhea" id="RHEA:55872"/>
        <dbReference type="ChEBI" id="CHEBI:15378"/>
        <dbReference type="ChEBI" id="CHEBI:15783"/>
        <dbReference type="ChEBI" id="CHEBI:16567"/>
        <dbReference type="ChEBI" id="CHEBI:57540"/>
        <dbReference type="ChEBI" id="CHEBI:57945"/>
        <dbReference type="ChEBI" id="CHEBI:71579"/>
        <dbReference type="EC" id="1.7.1.17"/>
    </reaction>
    <physiologicalReaction direction="right-to-left" evidence="5">
        <dbReference type="Rhea" id="RHEA:55874"/>
    </physiologicalReaction>
</comment>
<evidence type="ECO:0000313" key="9">
    <source>
        <dbReference type="Proteomes" id="UP001597135"/>
    </source>
</evidence>